<evidence type="ECO:0000256" key="5">
    <source>
        <dbReference type="ARBA" id="ARBA00023136"/>
    </source>
</evidence>
<comment type="caution">
    <text evidence="7">The sequence shown here is derived from an EMBL/GenBank/DDBJ whole genome shotgun (WGS) entry which is preliminary data.</text>
</comment>
<sequence length="233" mass="24879">EGTAAMPEAGGSMAFARRGFNATVSFVAGWAQILNYIVTIAISAFAVPAYLSVFVPELGTWPTNALVGALVVGVLAGINIIGVQESSRVNVLLALLDLSTQFLIVLMGLWLLLSPEILLDNIHFGEAPTLSHFLLGISISMIAYTGIETVSNLAEETRNPGKNVPRAVLLTFGTVMIMYTLIPMVALSALPVEAQADGTYMTQLGEEFIEDPVLGIVKQFEDLPGLLQRTLES</sequence>
<reference evidence="7" key="1">
    <citation type="journal article" date="2014" name="Front. Microbiol.">
        <title>High frequency of phylogenetically diverse reductive dehalogenase-homologous genes in deep subseafloor sedimentary metagenomes.</title>
        <authorList>
            <person name="Kawai M."/>
            <person name="Futagami T."/>
            <person name="Toyoda A."/>
            <person name="Takaki Y."/>
            <person name="Nishi S."/>
            <person name="Hori S."/>
            <person name="Arai W."/>
            <person name="Tsubouchi T."/>
            <person name="Morono Y."/>
            <person name="Uchiyama I."/>
            <person name="Ito T."/>
            <person name="Fujiyama A."/>
            <person name="Inagaki F."/>
            <person name="Takami H."/>
        </authorList>
    </citation>
    <scope>NUCLEOTIDE SEQUENCE</scope>
    <source>
        <strain evidence="7">Expedition CK06-06</strain>
    </source>
</reference>
<feature type="transmembrane region" description="Helical" evidence="6">
    <location>
        <begin position="133"/>
        <end position="155"/>
    </location>
</feature>
<dbReference type="InterPro" id="IPR050367">
    <property type="entry name" value="APC_superfamily"/>
</dbReference>
<keyword evidence="5 6" id="KW-0472">Membrane</keyword>
<dbReference type="PANTHER" id="PTHR42770:SF11">
    <property type="entry name" value="INNER MEMBRANE TRANSPORT PROTEIN YBAT"/>
    <property type="match status" value="1"/>
</dbReference>
<name>X0ZRN7_9ZZZZ</name>
<feature type="non-terminal residue" evidence="7">
    <location>
        <position position="1"/>
    </location>
</feature>
<feature type="transmembrane region" description="Helical" evidence="6">
    <location>
        <begin position="61"/>
        <end position="82"/>
    </location>
</feature>
<evidence type="ECO:0000256" key="4">
    <source>
        <dbReference type="ARBA" id="ARBA00022989"/>
    </source>
</evidence>
<feature type="transmembrane region" description="Helical" evidence="6">
    <location>
        <begin position="167"/>
        <end position="190"/>
    </location>
</feature>
<dbReference type="EMBL" id="BARS01052031">
    <property type="protein sequence ID" value="GAG50906.1"/>
    <property type="molecule type" value="Genomic_DNA"/>
</dbReference>
<feature type="transmembrane region" description="Helical" evidence="6">
    <location>
        <begin position="33"/>
        <end position="55"/>
    </location>
</feature>
<organism evidence="7">
    <name type="scientific">marine sediment metagenome</name>
    <dbReference type="NCBI Taxonomy" id="412755"/>
    <lineage>
        <taxon>unclassified sequences</taxon>
        <taxon>metagenomes</taxon>
        <taxon>ecological metagenomes</taxon>
    </lineage>
</organism>
<keyword evidence="3 6" id="KW-0812">Transmembrane</keyword>
<comment type="subcellular location">
    <subcellularLocation>
        <location evidence="1">Cell membrane</location>
        <topology evidence="1">Multi-pass membrane protein</topology>
    </subcellularLocation>
</comment>
<dbReference type="Gene3D" id="1.20.1740.10">
    <property type="entry name" value="Amino acid/polyamine transporter I"/>
    <property type="match status" value="1"/>
</dbReference>
<dbReference type="AlphaFoldDB" id="X0ZRN7"/>
<evidence type="ECO:0000256" key="1">
    <source>
        <dbReference type="ARBA" id="ARBA00004651"/>
    </source>
</evidence>
<evidence type="ECO:0000256" key="6">
    <source>
        <dbReference type="SAM" id="Phobius"/>
    </source>
</evidence>
<keyword evidence="4 6" id="KW-1133">Transmembrane helix</keyword>
<dbReference type="GO" id="GO:0005886">
    <property type="term" value="C:plasma membrane"/>
    <property type="evidence" value="ECO:0007669"/>
    <property type="project" value="UniProtKB-SubCell"/>
</dbReference>
<evidence type="ECO:0000256" key="3">
    <source>
        <dbReference type="ARBA" id="ARBA00022692"/>
    </source>
</evidence>
<gene>
    <name evidence="7" type="ORF">S01H1_77427</name>
</gene>
<evidence type="ECO:0000256" key="2">
    <source>
        <dbReference type="ARBA" id="ARBA00022475"/>
    </source>
</evidence>
<keyword evidence="2" id="KW-1003">Cell membrane</keyword>
<dbReference type="Pfam" id="PF13520">
    <property type="entry name" value="AA_permease_2"/>
    <property type="match status" value="1"/>
</dbReference>
<accession>X0ZRN7</accession>
<feature type="non-terminal residue" evidence="7">
    <location>
        <position position="233"/>
    </location>
</feature>
<feature type="transmembrane region" description="Helical" evidence="6">
    <location>
        <begin position="89"/>
        <end position="113"/>
    </location>
</feature>
<dbReference type="GO" id="GO:0022857">
    <property type="term" value="F:transmembrane transporter activity"/>
    <property type="evidence" value="ECO:0007669"/>
    <property type="project" value="InterPro"/>
</dbReference>
<evidence type="ECO:0000313" key="7">
    <source>
        <dbReference type="EMBL" id="GAG50906.1"/>
    </source>
</evidence>
<evidence type="ECO:0008006" key="8">
    <source>
        <dbReference type="Google" id="ProtNLM"/>
    </source>
</evidence>
<dbReference type="PANTHER" id="PTHR42770">
    <property type="entry name" value="AMINO ACID TRANSPORTER-RELATED"/>
    <property type="match status" value="1"/>
</dbReference>
<proteinExistence type="predicted"/>
<dbReference type="InterPro" id="IPR002293">
    <property type="entry name" value="AA/rel_permease1"/>
</dbReference>
<protein>
    <recommendedName>
        <fullName evidence="8">Amino acid permease/ SLC12A domain-containing protein</fullName>
    </recommendedName>
</protein>